<dbReference type="Gene3D" id="3.40.1080.10">
    <property type="entry name" value="Glutaconate Coenzyme A-transferase"/>
    <property type="match status" value="1"/>
</dbReference>
<accession>A0A842HER3</accession>
<name>A0A842HER3_9BACT</name>
<evidence type="ECO:0000256" key="2">
    <source>
        <dbReference type="PIRSR" id="PIRSR617821-1"/>
    </source>
</evidence>
<dbReference type="NCBIfam" id="TIGR03458">
    <property type="entry name" value="YgfH_subfam"/>
    <property type="match status" value="1"/>
</dbReference>
<dbReference type="Pfam" id="PF13336">
    <property type="entry name" value="AcetylCoA_hyd_C"/>
    <property type="match status" value="1"/>
</dbReference>
<organism evidence="6 7">
    <name type="scientific">Ruficoccus amylovorans</name>
    <dbReference type="NCBI Taxonomy" id="1804625"/>
    <lineage>
        <taxon>Bacteria</taxon>
        <taxon>Pseudomonadati</taxon>
        <taxon>Verrucomicrobiota</taxon>
        <taxon>Opitutia</taxon>
        <taxon>Puniceicoccales</taxon>
        <taxon>Cerasicoccaceae</taxon>
        <taxon>Ruficoccus</taxon>
    </lineage>
</organism>
<dbReference type="GO" id="GO:0006083">
    <property type="term" value="P:acetate metabolic process"/>
    <property type="evidence" value="ECO:0007669"/>
    <property type="project" value="InterPro"/>
</dbReference>
<dbReference type="RefSeq" id="WP_185675118.1">
    <property type="nucleotide sequence ID" value="NZ_JACHVB010000020.1"/>
</dbReference>
<feature type="binding site" evidence="3">
    <location>
        <position position="385"/>
    </location>
    <ligand>
        <name>CoA</name>
        <dbReference type="ChEBI" id="CHEBI:57287"/>
    </ligand>
</feature>
<dbReference type="InterPro" id="IPR026888">
    <property type="entry name" value="AcetylCoA_hyd_C"/>
</dbReference>
<dbReference type="InterPro" id="IPR003702">
    <property type="entry name" value="ActCoA_hydro_N"/>
</dbReference>
<feature type="binding site" evidence="3">
    <location>
        <position position="389"/>
    </location>
    <ligand>
        <name>CoA</name>
        <dbReference type="ChEBI" id="CHEBI:57287"/>
    </ligand>
</feature>
<dbReference type="Gene3D" id="3.40.1080.20">
    <property type="entry name" value="Acetyl-CoA hydrolase/transferase C-terminal domain"/>
    <property type="match status" value="1"/>
</dbReference>
<gene>
    <name evidence="6" type="ORF">H5P28_07655</name>
</gene>
<evidence type="ECO:0000313" key="7">
    <source>
        <dbReference type="Proteomes" id="UP000546464"/>
    </source>
</evidence>
<dbReference type="GO" id="GO:0003986">
    <property type="term" value="F:acetyl-CoA hydrolase activity"/>
    <property type="evidence" value="ECO:0007669"/>
    <property type="project" value="TreeGrafter"/>
</dbReference>
<keyword evidence="7" id="KW-1185">Reference proteome</keyword>
<protein>
    <submittedName>
        <fullName evidence="6">Succinate CoA transferase</fullName>
    </submittedName>
</protein>
<feature type="binding site" evidence="3">
    <location>
        <position position="365"/>
    </location>
    <ligand>
        <name>CoA</name>
        <dbReference type="ChEBI" id="CHEBI:57287"/>
    </ligand>
</feature>
<dbReference type="InterPro" id="IPR037171">
    <property type="entry name" value="NagB/RpiA_transferase-like"/>
</dbReference>
<evidence type="ECO:0000259" key="4">
    <source>
        <dbReference type="Pfam" id="PF02550"/>
    </source>
</evidence>
<dbReference type="Pfam" id="PF02550">
    <property type="entry name" value="AcetylCoA_hydro"/>
    <property type="match status" value="1"/>
</dbReference>
<comment type="similarity">
    <text evidence="1">Belongs to the acetyl-CoA hydrolase/transferase family.</text>
</comment>
<dbReference type="AlphaFoldDB" id="A0A842HER3"/>
<dbReference type="InterPro" id="IPR046433">
    <property type="entry name" value="ActCoA_hydro"/>
</dbReference>
<feature type="domain" description="Acetyl-CoA hydrolase/transferase N-terminal" evidence="4">
    <location>
        <begin position="17"/>
        <end position="221"/>
    </location>
</feature>
<dbReference type="GO" id="GO:0006084">
    <property type="term" value="P:acetyl-CoA metabolic process"/>
    <property type="evidence" value="ECO:0007669"/>
    <property type="project" value="InterPro"/>
</dbReference>
<dbReference type="PANTHER" id="PTHR43609:SF1">
    <property type="entry name" value="ACETYL-COA HYDROLASE"/>
    <property type="match status" value="1"/>
</dbReference>
<feature type="binding site" evidence="3">
    <location>
        <position position="409"/>
    </location>
    <ligand>
        <name>CoA</name>
        <dbReference type="ChEBI" id="CHEBI:57287"/>
    </ligand>
</feature>
<evidence type="ECO:0000256" key="3">
    <source>
        <dbReference type="PIRSR" id="PIRSR617821-2"/>
    </source>
</evidence>
<dbReference type="FunFam" id="3.40.1080.20:FF:000001">
    <property type="entry name" value="Acetyl-CoA hydrolase Ach1"/>
    <property type="match status" value="1"/>
</dbReference>
<dbReference type="SUPFAM" id="SSF100950">
    <property type="entry name" value="NagB/RpiA/CoA transferase-like"/>
    <property type="match status" value="2"/>
</dbReference>
<dbReference type="GO" id="GO:0008775">
    <property type="term" value="F:acetate CoA-transferase activity"/>
    <property type="evidence" value="ECO:0007669"/>
    <property type="project" value="InterPro"/>
</dbReference>
<dbReference type="EMBL" id="JACHVB010000020">
    <property type="protein sequence ID" value="MBC2594136.1"/>
    <property type="molecule type" value="Genomic_DNA"/>
</dbReference>
<keyword evidence="6" id="KW-0808">Transferase</keyword>
<feature type="active site" description="5-glutamyl coenzyme A thioester intermediate" evidence="2">
    <location>
        <position position="295"/>
    </location>
</feature>
<dbReference type="InterPro" id="IPR017821">
    <property type="entry name" value="Succinate_CoA_transferase"/>
</dbReference>
<evidence type="ECO:0000259" key="5">
    <source>
        <dbReference type="Pfam" id="PF13336"/>
    </source>
</evidence>
<evidence type="ECO:0000313" key="6">
    <source>
        <dbReference type="EMBL" id="MBC2594136.1"/>
    </source>
</evidence>
<comment type="caution">
    <text evidence="6">The sequence shown here is derived from an EMBL/GenBank/DDBJ whole genome shotgun (WGS) entry which is preliminary data.</text>
</comment>
<reference evidence="6 7" key="1">
    <citation type="submission" date="2020-07" db="EMBL/GenBank/DDBJ databases">
        <authorList>
            <person name="Feng X."/>
        </authorList>
    </citation>
    <scope>NUCLEOTIDE SEQUENCE [LARGE SCALE GENOMIC DNA]</scope>
    <source>
        <strain evidence="6 7">JCM31066</strain>
    </source>
</reference>
<feature type="binding site" evidence="3">
    <location>
        <begin position="269"/>
        <end position="273"/>
    </location>
    <ligand>
        <name>CoA</name>
        <dbReference type="ChEBI" id="CHEBI:57287"/>
    </ligand>
</feature>
<sequence length="510" mass="55411">MEATLDKSKSSLPFPVLSAEEAAEMVNHNQVIGFSGFTPAGAAKAVPRALAAKARVEHEAGRPFQIGVLTGASTGASLDGELARANAISWRTPYQSDSDLRALINKGDTNFFDMHLSVVPQYVRYGFFGKIDWAVVEACDVTAEGEIVLTTSVGVSPTYCRYADKIIIELNSAHPAALRGIHDIYEPLDPPNRREIPVYSVSDRIGTEAVKVDPKKIVGIVHTNIPDEARPFKDLDPTTKKIGENVAEFLAREMHAGRIPKTFLPIQSGVGNVANAVLSALGEHPDIPAFDMYSEVVQDSVVDMMLEGKINFVSGTSLSVSNAKLQLIYDNLDEFRKRMVLRPQEISNNPEVARRIGIISINTAIEVDIFGNINSTHILGKSLMNGIGGSGDFTRSAYLSIFTCPSEAKGGKISAIVPQCSHIDHSEHSVQAVVTEQGYANLRCKSPKLRAEAIIEKCASPSYKAILKGYCEHAKGGYTPQTLNLAYAMHQQFLKTGNMHDVDWEAVTAE</sequence>
<dbReference type="Gene3D" id="3.30.750.70">
    <property type="entry name" value="4-hydroxybutyrate coenzyme like domains"/>
    <property type="match status" value="1"/>
</dbReference>
<proteinExistence type="inferred from homology"/>
<feature type="domain" description="Acetyl-CoA hydrolase/transferase C-terminal" evidence="5">
    <location>
        <begin position="328"/>
        <end position="468"/>
    </location>
</feature>
<evidence type="ECO:0000256" key="1">
    <source>
        <dbReference type="ARBA" id="ARBA00009632"/>
    </source>
</evidence>
<dbReference type="PANTHER" id="PTHR43609">
    <property type="entry name" value="ACETYL-COA HYDROLASE"/>
    <property type="match status" value="1"/>
</dbReference>
<dbReference type="Proteomes" id="UP000546464">
    <property type="component" value="Unassembled WGS sequence"/>
</dbReference>
<dbReference type="InterPro" id="IPR038460">
    <property type="entry name" value="AcetylCoA_hyd_C_sf"/>
</dbReference>